<dbReference type="Proteomes" id="UP001151760">
    <property type="component" value="Unassembled WGS sequence"/>
</dbReference>
<evidence type="ECO:0000313" key="1">
    <source>
        <dbReference type="EMBL" id="GJS76507.1"/>
    </source>
</evidence>
<dbReference type="EMBL" id="BQNB010010380">
    <property type="protein sequence ID" value="GJS76507.1"/>
    <property type="molecule type" value="Genomic_DNA"/>
</dbReference>
<reference evidence="1" key="2">
    <citation type="submission" date="2022-01" db="EMBL/GenBank/DDBJ databases">
        <authorList>
            <person name="Yamashiro T."/>
            <person name="Shiraishi A."/>
            <person name="Satake H."/>
            <person name="Nakayama K."/>
        </authorList>
    </citation>
    <scope>NUCLEOTIDE SEQUENCE</scope>
</reference>
<keyword evidence="2" id="KW-1185">Reference proteome</keyword>
<evidence type="ECO:0000313" key="2">
    <source>
        <dbReference type="Proteomes" id="UP001151760"/>
    </source>
</evidence>
<comment type="caution">
    <text evidence="1">The sequence shown here is derived from an EMBL/GenBank/DDBJ whole genome shotgun (WGS) entry which is preliminary data.</text>
</comment>
<name>A0ABQ4YHT5_9ASTR</name>
<accession>A0ABQ4YHT5</accession>
<protein>
    <submittedName>
        <fullName evidence="1">Uncharacterized protein</fullName>
    </submittedName>
</protein>
<sequence length="188" mass="21258">MCTTALGVATPRLYAPKSLPAGAFTIGQTLHRHSNSMLITHIAMNLDAGRNNPGEDVDDESSLPTAIRNLIGTTHVMEFKSHTYYEYGTFESFTCWKINPSEMVDDAELEDSDVDEVFGPVKDSDKCNADGALDKKKKKRGFRYIEEDFECEYIMNGCESKKLLKFHHLTYKNNDGEDEQKQFTLQIS</sequence>
<organism evidence="1 2">
    <name type="scientific">Tanacetum coccineum</name>
    <dbReference type="NCBI Taxonomy" id="301880"/>
    <lineage>
        <taxon>Eukaryota</taxon>
        <taxon>Viridiplantae</taxon>
        <taxon>Streptophyta</taxon>
        <taxon>Embryophyta</taxon>
        <taxon>Tracheophyta</taxon>
        <taxon>Spermatophyta</taxon>
        <taxon>Magnoliopsida</taxon>
        <taxon>eudicotyledons</taxon>
        <taxon>Gunneridae</taxon>
        <taxon>Pentapetalae</taxon>
        <taxon>asterids</taxon>
        <taxon>campanulids</taxon>
        <taxon>Asterales</taxon>
        <taxon>Asteraceae</taxon>
        <taxon>Asteroideae</taxon>
        <taxon>Anthemideae</taxon>
        <taxon>Anthemidinae</taxon>
        <taxon>Tanacetum</taxon>
    </lineage>
</organism>
<reference evidence="1" key="1">
    <citation type="journal article" date="2022" name="Int. J. Mol. Sci.">
        <title>Draft Genome of Tanacetum Coccineum: Genomic Comparison of Closely Related Tanacetum-Family Plants.</title>
        <authorList>
            <person name="Yamashiro T."/>
            <person name="Shiraishi A."/>
            <person name="Nakayama K."/>
            <person name="Satake H."/>
        </authorList>
    </citation>
    <scope>NUCLEOTIDE SEQUENCE</scope>
</reference>
<proteinExistence type="predicted"/>
<gene>
    <name evidence="1" type="ORF">Tco_0726388</name>
</gene>